<sequence>MKSTKAQAVRWLSRLIHQEKIDIKKDHALKTYLFTVEGFCEENPVFFICRDEDGLQFGYHSMKKTDPSRHAPSMVKRQLIKWEALETSSREERHERILNTLITTIRLRKKQYRTCQYCSVKFPPEQRFDQKTCQSCASSRYLACH</sequence>
<evidence type="ECO:0000313" key="2">
    <source>
        <dbReference type="Proteomes" id="UP001168694"/>
    </source>
</evidence>
<reference evidence="1" key="1">
    <citation type="submission" date="2023-06" db="EMBL/GenBank/DDBJ databases">
        <title>Draft Genome Sequences of Representative Paenibacillus Polymyxa, Bacillus cereus, Fictibacillus sp., and Brevibacillus agri Strains Isolated from Amazonian Dark Earth.</title>
        <authorList>
            <person name="Pellegrinetti T.A."/>
            <person name="Cunha I.C.M."/>
            <person name="Chaves M.G."/>
            <person name="Freitas A.S."/>
            <person name="Silva A.V.R."/>
            <person name="Tsai S.M."/>
            <person name="Mendes L.W."/>
        </authorList>
    </citation>
    <scope>NUCLEOTIDE SEQUENCE</scope>
    <source>
        <strain evidence="1">CENA-BCM004</strain>
    </source>
</reference>
<accession>A0ABT8EB80</accession>
<gene>
    <name evidence="1" type="ORF">QYF49_19360</name>
</gene>
<evidence type="ECO:0000313" key="1">
    <source>
        <dbReference type="EMBL" id="MDN4075132.1"/>
    </source>
</evidence>
<proteinExistence type="predicted"/>
<dbReference type="Proteomes" id="UP001168694">
    <property type="component" value="Unassembled WGS sequence"/>
</dbReference>
<keyword evidence="2" id="KW-1185">Reference proteome</keyword>
<dbReference type="EMBL" id="JAUHLN010000004">
    <property type="protein sequence ID" value="MDN4075132.1"/>
    <property type="molecule type" value="Genomic_DNA"/>
</dbReference>
<name>A0ABT8EB80_9BACL</name>
<dbReference type="RefSeq" id="WP_290401239.1">
    <property type="nucleotide sequence ID" value="NZ_JAUHLN010000004.1"/>
</dbReference>
<organism evidence="1 2">
    <name type="scientific">Fictibacillus terranigra</name>
    <dbReference type="NCBI Taxonomy" id="3058424"/>
    <lineage>
        <taxon>Bacteria</taxon>
        <taxon>Bacillati</taxon>
        <taxon>Bacillota</taxon>
        <taxon>Bacilli</taxon>
        <taxon>Bacillales</taxon>
        <taxon>Fictibacillaceae</taxon>
        <taxon>Fictibacillus</taxon>
    </lineage>
</organism>
<protein>
    <submittedName>
        <fullName evidence="1">Uncharacterized protein</fullName>
    </submittedName>
</protein>
<comment type="caution">
    <text evidence="1">The sequence shown here is derived from an EMBL/GenBank/DDBJ whole genome shotgun (WGS) entry which is preliminary data.</text>
</comment>